<dbReference type="STRING" id="1314771.A0A197JC78"/>
<proteinExistence type="predicted"/>
<gene>
    <name evidence="1" type="ORF">K457DRAFT_85353</name>
</gene>
<sequence length="271" mass="31686">MAQPVGEEDKVVVRYMWKHNHDDDRAQLPLARNEREWVRRMVDEGHDWRSLSSKVIPNEQSLQEMEDAAHDRSKGVVSGNLFINTDHVRQALYRKKIMEYQKDKNVVKSVKLWFKDIEDKGGKTMFVMSENTNIYSIDSTHKTVKDITPIEEGSKVYNSAYLFTLLVKDKDIHQGIPVSFMTCKSESRYPIIRWLDWLKIECGLKTDAFMVDCAEAESYAIGTVFPESRIHYCDFHVAQLWEKQLVKLSVGISSLLWPDTMRHPRTIFWVI</sequence>
<dbReference type="OrthoDB" id="2444301at2759"/>
<protein>
    <submittedName>
        <fullName evidence="1">Uncharacterized protein</fullName>
    </submittedName>
</protein>
<organism evidence="1 2">
    <name type="scientific">Linnemannia elongata AG-77</name>
    <dbReference type="NCBI Taxonomy" id="1314771"/>
    <lineage>
        <taxon>Eukaryota</taxon>
        <taxon>Fungi</taxon>
        <taxon>Fungi incertae sedis</taxon>
        <taxon>Mucoromycota</taxon>
        <taxon>Mortierellomycotina</taxon>
        <taxon>Mortierellomycetes</taxon>
        <taxon>Mortierellales</taxon>
        <taxon>Mortierellaceae</taxon>
        <taxon>Linnemannia</taxon>
    </lineage>
</organism>
<evidence type="ECO:0000313" key="1">
    <source>
        <dbReference type="EMBL" id="OAQ22074.1"/>
    </source>
</evidence>
<keyword evidence="2" id="KW-1185">Reference proteome</keyword>
<name>A0A197JC78_9FUNG</name>
<dbReference type="AlphaFoldDB" id="A0A197JC78"/>
<accession>A0A197JC78</accession>
<reference evidence="1 2" key="1">
    <citation type="submission" date="2016-05" db="EMBL/GenBank/DDBJ databases">
        <title>Genome sequencing reveals origins of a unique bacterial endosymbiosis in the earliest lineages of terrestrial Fungi.</title>
        <authorList>
            <consortium name="DOE Joint Genome Institute"/>
            <person name="Uehling J."/>
            <person name="Gryganskyi A."/>
            <person name="Hameed K."/>
            <person name="Tschaplinski T."/>
            <person name="Misztal P."/>
            <person name="Wu S."/>
            <person name="Desiro A."/>
            <person name="Vande Pol N."/>
            <person name="Du Z.-Y."/>
            <person name="Zienkiewicz A."/>
            <person name="Zienkiewicz K."/>
            <person name="Morin E."/>
            <person name="Tisserant E."/>
            <person name="Splivallo R."/>
            <person name="Hainaut M."/>
            <person name="Henrissat B."/>
            <person name="Ohm R."/>
            <person name="Kuo A."/>
            <person name="Yan J."/>
            <person name="Lipzen A."/>
            <person name="Nolan M."/>
            <person name="Labutti K."/>
            <person name="Barry K."/>
            <person name="Goldstein A."/>
            <person name="Labbe J."/>
            <person name="Schadt C."/>
            <person name="Tuskan G."/>
            <person name="Grigoriev I."/>
            <person name="Martin F."/>
            <person name="Vilgalys R."/>
            <person name="Bonito G."/>
        </authorList>
    </citation>
    <scope>NUCLEOTIDE SEQUENCE [LARGE SCALE GENOMIC DNA]</scope>
    <source>
        <strain evidence="1 2">AG-77</strain>
    </source>
</reference>
<evidence type="ECO:0000313" key="2">
    <source>
        <dbReference type="Proteomes" id="UP000078512"/>
    </source>
</evidence>
<dbReference type="EMBL" id="KV442256">
    <property type="protein sequence ID" value="OAQ22074.1"/>
    <property type="molecule type" value="Genomic_DNA"/>
</dbReference>
<dbReference type="Proteomes" id="UP000078512">
    <property type="component" value="Unassembled WGS sequence"/>
</dbReference>